<keyword evidence="10" id="KW-1185">Reference proteome</keyword>
<dbReference type="EMBL" id="BK013357">
    <property type="protein sequence ID" value="DAD49844.1"/>
    <property type="molecule type" value="Genomic_RNA"/>
</dbReference>
<feature type="compositionally biased region" description="Basic and acidic residues" evidence="8">
    <location>
        <begin position="8"/>
        <end position="20"/>
    </location>
</feature>
<evidence type="ECO:0000256" key="2">
    <source>
        <dbReference type="ARBA" id="ARBA00022581"/>
    </source>
</evidence>
<comment type="similarity">
    <text evidence="7">Belongs to the Leviviricetes maturation protein family.</text>
</comment>
<dbReference type="RefSeq" id="YP_010769194.1">
    <property type="nucleotide sequence ID" value="NC_073905.1"/>
</dbReference>
<dbReference type="Proteomes" id="UP000682941">
    <property type="component" value="Segment"/>
</dbReference>
<evidence type="ECO:0000256" key="6">
    <source>
        <dbReference type="ARBA" id="ARBA00023296"/>
    </source>
</evidence>
<evidence type="ECO:0000256" key="4">
    <source>
        <dbReference type="ARBA" id="ARBA00022844"/>
    </source>
</evidence>
<protein>
    <submittedName>
        <fullName evidence="9">Maturation protein</fullName>
    </submittedName>
</protein>
<dbReference type="GO" id="GO:0039666">
    <property type="term" value="P:virion attachment to host cell pilus"/>
    <property type="evidence" value="ECO:0007669"/>
    <property type="project" value="UniProtKB-KW"/>
</dbReference>
<organism evidence="9 10">
    <name type="scientific">ssRNA phage AIN002</name>
    <dbReference type="NCBI Taxonomy" id="2785985"/>
    <lineage>
        <taxon>Viruses</taxon>
        <taxon>Riboviria</taxon>
        <taxon>Orthornavirae</taxon>
        <taxon>Lenarviricota</taxon>
        <taxon>Leviviricetes</taxon>
        <taxon>Norzivirales</taxon>
        <taxon>Fiersviridae</taxon>
        <taxon>Chaedoavirus</taxon>
        <taxon>Chaedoavirus insecticola</taxon>
    </lineage>
</organism>
<dbReference type="KEGG" id="vg:80398143"/>
<keyword evidence="4" id="KW-0946">Virion</keyword>
<dbReference type="Pfam" id="PF03863">
    <property type="entry name" value="Phage_mat-A"/>
    <property type="match status" value="1"/>
</dbReference>
<dbReference type="GO" id="GO:0044423">
    <property type="term" value="C:virion component"/>
    <property type="evidence" value="ECO:0007669"/>
    <property type="project" value="UniProtKB-KW"/>
</dbReference>
<evidence type="ECO:0000256" key="8">
    <source>
        <dbReference type="SAM" id="MobiDB-lite"/>
    </source>
</evidence>
<evidence type="ECO:0000313" key="10">
    <source>
        <dbReference type="Proteomes" id="UP000682941"/>
    </source>
</evidence>
<feature type="region of interest" description="Disordered" evidence="8">
    <location>
        <begin position="1"/>
        <end position="21"/>
    </location>
</feature>
<name>A0A8S5KXJ4_9VIRU</name>
<comment type="subcellular location">
    <subcellularLocation>
        <location evidence="1">Virion</location>
    </subcellularLocation>
</comment>
<evidence type="ECO:0000256" key="3">
    <source>
        <dbReference type="ARBA" id="ARBA00022804"/>
    </source>
</evidence>
<dbReference type="GeneID" id="80398143"/>
<evidence type="ECO:0000256" key="1">
    <source>
        <dbReference type="ARBA" id="ARBA00004328"/>
    </source>
</evidence>
<evidence type="ECO:0000313" key="9">
    <source>
        <dbReference type="EMBL" id="DAD49844.1"/>
    </source>
</evidence>
<keyword evidence="3" id="KW-1161">Viral attachment to host cell</keyword>
<sequence length="415" mass="46858">MGEYTDVDVERFIPRTDKGTGSETITESIRYYDDTRGQSKSPLKKMGYRMVGVPPIRWRPPTTYSRAGTSYSRTPSVMTQQYRVNSAYDVFRSQLRHPDHLKLPLGRVETLVVNGGMNFSHEEIVNATNGAVTKALARANDSDANFGQMAFESKQAANFIARRYNLLYVLAHAGKTGTRWSRRRAMRGLRLYSREFRRNSKDMLSRIHSVSDFWLTYQYAIMPLISDLYSAHKAMTTRMSLESFTFKTTAMETVSMEGKDETRGGWTGRTKANIKVKCDLWYRITSPAMRNAATLGLVNPATIAWEMTKWSFLVDWLVPIGTTLSALNSYVGTKFMGGTIAKKLSYRMAATRDPVSGWELTSPGSLVKDYFNYDRSILVNPPLPRIFIKSPFSTSHVATAAALHASSLPRGNYIK</sequence>
<proteinExistence type="inferred from homology"/>
<keyword evidence="2" id="KW-0945">Host-virus interaction</keyword>
<keyword evidence="6" id="KW-1160">Virus entry into host cell</keyword>
<gene>
    <name evidence="9" type="primary">AIN002_1</name>
</gene>
<dbReference type="InterPro" id="IPR005563">
    <property type="entry name" value="A_protein"/>
</dbReference>
<evidence type="ECO:0000256" key="7">
    <source>
        <dbReference type="ARBA" id="ARBA00035110"/>
    </source>
</evidence>
<evidence type="ECO:0000256" key="5">
    <source>
        <dbReference type="ARBA" id="ARBA00023104"/>
    </source>
</evidence>
<keyword evidence="5" id="KW-1175">Viral attachment to host cell pilus</keyword>
<reference evidence="9" key="1">
    <citation type="submission" date="2020-09" db="EMBL/GenBank/DDBJ databases">
        <title>Leviviricetes taxonomy.</title>
        <authorList>
            <person name="Stockdale S.R."/>
            <person name="Callanan J."/>
            <person name="Adriaenssens E.M."/>
            <person name="Kuhn J.H."/>
            <person name="Rumnieks J."/>
            <person name="Shkoporov A."/>
            <person name="Draper L.A."/>
            <person name="Ross P."/>
            <person name="Hill C."/>
        </authorList>
    </citation>
    <scope>NUCLEOTIDE SEQUENCE</scope>
</reference>
<accession>A0A8S5KXJ4</accession>